<proteinExistence type="predicted"/>
<evidence type="ECO:0000313" key="1">
    <source>
        <dbReference type="EMBL" id="ERI05712.1"/>
    </source>
</evidence>
<comment type="caution">
    <text evidence="1">The sequence shown here is derived from an EMBL/GenBank/DDBJ whole genome shotgun (WGS) entry which is preliminary data.</text>
</comment>
<accession>U1Y0F7</accession>
<reference evidence="1 2" key="1">
    <citation type="submission" date="2013-08" db="EMBL/GenBank/DDBJ databases">
        <authorList>
            <person name="Weinstock G."/>
            <person name="Sodergren E."/>
            <person name="Wylie T."/>
            <person name="Fulton L."/>
            <person name="Fulton R."/>
            <person name="Fronick C."/>
            <person name="O'Laughlin M."/>
            <person name="Godfrey J."/>
            <person name="Miner T."/>
            <person name="Herter B."/>
            <person name="Appelbaum E."/>
            <person name="Cordes M."/>
            <person name="Lek S."/>
            <person name="Wollam A."/>
            <person name="Pepin K.H."/>
            <person name="Palsikar V.B."/>
            <person name="Mitreva M."/>
            <person name="Wilson R.K."/>
        </authorList>
    </citation>
    <scope>NUCLEOTIDE SEQUENCE [LARGE SCALE GENOMIC DNA]</scope>
    <source>
        <strain evidence="1 2">ATCC 12856</strain>
    </source>
</reference>
<dbReference type="AlphaFoldDB" id="U1Y0F7"/>
<evidence type="ECO:0000313" key="2">
    <source>
        <dbReference type="Proteomes" id="UP000016511"/>
    </source>
</evidence>
<dbReference type="HOGENOM" id="CLU_3264929_0_0_9"/>
<name>U1Y0F7_ANEAE</name>
<dbReference type="STRING" id="649747.HMPREF0083_05559"/>
<gene>
    <name evidence="1" type="ORF">HMPREF0083_05559</name>
</gene>
<dbReference type="EMBL" id="AWSJ01000347">
    <property type="protein sequence ID" value="ERI05712.1"/>
    <property type="molecule type" value="Genomic_DNA"/>
</dbReference>
<sequence>MIFTDDIFSSFSTFKSLNPWGVNVVRSLFVIVISPQEIAGN</sequence>
<dbReference type="Proteomes" id="UP000016511">
    <property type="component" value="Unassembled WGS sequence"/>
</dbReference>
<organism evidence="1 2">
    <name type="scientific">Aneurinibacillus aneurinilyticus ATCC 12856</name>
    <dbReference type="NCBI Taxonomy" id="649747"/>
    <lineage>
        <taxon>Bacteria</taxon>
        <taxon>Bacillati</taxon>
        <taxon>Bacillota</taxon>
        <taxon>Bacilli</taxon>
        <taxon>Bacillales</taxon>
        <taxon>Paenibacillaceae</taxon>
        <taxon>Aneurinibacillus group</taxon>
        <taxon>Aneurinibacillus</taxon>
    </lineage>
</organism>
<dbReference type="PATRIC" id="fig|649747.3.peg.4996"/>
<keyword evidence="2" id="KW-1185">Reference proteome</keyword>
<protein>
    <submittedName>
        <fullName evidence="1">Uncharacterized protein</fullName>
    </submittedName>
</protein>